<dbReference type="SUPFAM" id="SSF56645">
    <property type="entry name" value="Acyl-CoA dehydrogenase NM domain-like"/>
    <property type="match status" value="1"/>
</dbReference>
<reference evidence="10" key="1">
    <citation type="journal article" date="2019" name="Int. J. Syst. Evol. Microbiol.">
        <title>The Global Catalogue of Microorganisms (GCM) 10K type strain sequencing project: providing services to taxonomists for standard genome sequencing and annotation.</title>
        <authorList>
            <consortium name="The Broad Institute Genomics Platform"/>
            <consortium name="The Broad Institute Genome Sequencing Center for Infectious Disease"/>
            <person name="Wu L."/>
            <person name="Ma J."/>
        </authorList>
    </citation>
    <scope>NUCLEOTIDE SEQUENCE [LARGE SCALE GENOMIC DNA]</scope>
    <source>
        <strain evidence="10">KCTC 52640</strain>
    </source>
</reference>
<dbReference type="InterPro" id="IPR013786">
    <property type="entry name" value="AcylCoA_DH/ox_N"/>
</dbReference>
<name>A0ABV7EI19_9GAMM</name>
<dbReference type="Gene3D" id="2.40.110.10">
    <property type="entry name" value="Butyryl-CoA Dehydrogenase, subunit A, domain 2"/>
    <property type="match status" value="1"/>
</dbReference>
<evidence type="ECO:0000259" key="6">
    <source>
        <dbReference type="Pfam" id="PF00441"/>
    </source>
</evidence>
<dbReference type="EC" id="1.-.-.-" evidence="9"/>
<keyword evidence="4 5" id="KW-0274">FAD</keyword>
<evidence type="ECO:0000256" key="4">
    <source>
        <dbReference type="ARBA" id="ARBA00022827"/>
    </source>
</evidence>
<gene>
    <name evidence="9" type="ORF">ACFOSU_00195</name>
</gene>
<dbReference type="InterPro" id="IPR006091">
    <property type="entry name" value="Acyl-CoA_Oxase/DH_mid-dom"/>
</dbReference>
<dbReference type="InterPro" id="IPR046373">
    <property type="entry name" value="Acyl-CoA_Oxase/DH_mid-dom_sf"/>
</dbReference>
<dbReference type="InterPro" id="IPR037069">
    <property type="entry name" value="AcylCoA_DH/ox_N_sf"/>
</dbReference>
<evidence type="ECO:0000313" key="10">
    <source>
        <dbReference type="Proteomes" id="UP001595462"/>
    </source>
</evidence>
<feature type="domain" description="Acyl-CoA dehydrogenase/oxidase N-terminal" evidence="8">
    <location>
        <begin position="6"/>
        <end position="120"/>
    </location>
</feature>
<dbReference type="EMBL" id="JBHRSS010000001">
    <property type="protein sequence ID" value="MFC3102305.1"/>
    <property type="molecule type" value="Genomic_DNA"/>
</dbReference>
<dbReference type="RefSeq" id="WP_380685224.1">
    <property type="nucleotide sequence ID" value="NZ_JBHRSS010000001.1"/>
</dbReference>
<feature type="domain" description="Acyl-CoA oxidase/dehydrogenase middle" evidence="7">
    <location>
        <begin position="124"/>
        <end position="220"/>
    </location>
</feature>
<evidence type="ECO:0000256" key="1">
    <source>
        <dbReference type="ARBA" id="ARBA00001974"/>
    </source>
</evidence>
<dbReference type="Proteomes" id="UP001595462">
    <property type="component" value="Unassembled WGS sequence"/>
</dbReference>
<dbReference type="Pfam" id="PF00441">
    <property type="entry name" value="Acyl-CoA_dh_1"/>
    <property type="match status" value="1"/>
</dbReference>
<comment type="caution">
    <text evidence="9">The sequence shown here is derived from an EMBL/GenBank/DDBJ whole genome shotgun (WGS) entry which is preliminary data.</text>
</comment>
<dbReference type="PANTHER" id="PTHR43884:SF12">
    <property type="entry name" value="ISOVALERYL-COA DEHYDROGENASE, MITOCHONDRIAL-RELATED"/>
    <property type="match status" value="1"/>
</dbReference>
<dbReference type="PANTHER" id="PTHR43884">
    <property type="entry name" value="ACYL-COA DEHYDROGENASE"/>
    <property type="match status" value="1"/>
</dbReference>
<dbReference type="Gene3D" id="1.20.140.10">
    <property type="entry name" value="Butyryl-CoA Dehydrogenase, subunit A, domain 3"/>
    <property type="match status" value="1"/>
</dbReference>
<keyword evidence="3 5" id="KW-0285">Flavoprotein</keyword>
<dbReference type="InterPro" id="IPR006089">
    <property type="entry name" value="Acyl-CoA_DH_CS"/>
</dbReference>
<dbReference type="InterPro" id="IPR009100">
    <property type="entry name" value="AcylCoA_DH/oxidase_NM_dom_sf"/>
</dbReference>
<dbReference type="InterPro" id="IPR036250">
    <property type="entry name" value="AcylCo_DH-like_C"/>
</dbReference>
<dbReference type="GO" id="GO:0016491">
    <property type="term" value="F:oxidoreductase activity"/>
    <property type="evidence" value="ECO:0007669"/>
    <property type="project" value="UniProtKB-KW"/>
</dbReference>
<sequence length="389" mass="42852">MDFNLTDEQRAIGDAVEAMMMTYPDAYWAEKDQKGEFPWEFYNDFANAGYLGVVMPEEYGGAGLGITEASIVLSKVVGASGGGLAAATAVHLSIFGMTPVVKFASAEMRRKYLPRVISGDLHVCFGVTEPNAGTDTTQIQTRARRSGDKYLVSGSKVWTSKALESEKCLLLTRTTPIAECAKRTDGMTLLLADIQRPEVTLRPIPKMGRAAVSSCEAFYDELPVDVSDRVGEEGQGFRYLLDGLNAERILVGWEAVALGRAALRRATRYAQERRVFGRSIGQNQGVQFPLAESYAKLEAAQLVCEKAAWLYDNDMPCGELSNIAKLLASEAGFEAADRAVQTHGGFGYAKEYHVERYFRESRVWRIAPISQNFILSYIAEKVLGLPRSY</sequence>
<evidence type="ECO:0000313" key="9">
    <source>
        <dbReference type="EMBL" id="MFC3102305.1"/>
    </source>
</evidence>
<dbReference type="Pfam" id="PF02770">
    <property type="entry name" value="Acyl-CoA_dh_M"/>
    <property type="match status" value="1"/>
</dbReference>
<proteinExistence type="inferred from homology"/>
<dbReference type="CDD" id="cd00567">
    <property type="entry name" value="ACAD"/>
    <property type="match status" value="1"/>
</dbReference>
<protein>
    <submittedName>
        <fullName evidence="9">Acyl-CoA dehydrogenase family protein</fullName>
        <ecNumber evidence="9">1.-.-.-</ecNumber>
    </submittedName>
</protein>
<evidence type="ECO:0000259" key="7">
    <source>
        <dbReference type="Pfam" id="PF02770"/>
    </source>
</evidence>
<dbReference type="InterPro" id="IPR009075">
    <property type="entry name" value="AcylCo_DH/oxidase_C"/>
</dbReference>
<comment type="similarity">
    <text evidence="2 5">Belongs to the acyl-CoA dehydrogenase family.</text>
</comment>
<feature type="domain" description="Acyl-CoA dehydrogenase/oxidase C-terminal" evidence="6">
    <location>
        <begin position="234"/>
        <end position="367"/>
    </location>
</feature>
<evidence type="ECO:0000256" key="3">
    <source>
        <dbReference type="ARBA" id="ARBA00022630"/>
    </source>
</evidence>
<dbReference type="SUPFAM" id="SSF47203">
    <property type="entry name" value="Acyl-CoA dehydrogenase C-terminal domain-like"/>
    <property type="match status" value="1"/>
</dbReference>
<evidence type="ECO:0000256" key="2">
    <source>
        <dbReference type="ARBA" id="ARBA00009347"/>
    </source>
</evidence>
<evidence type="ECO:0000256" key="5">
    <source>
        <dbReference type="RuleBase" id="RU362125"/>
    </source>
</evidence>
<dbReference type="Pfam" id="PF02771">
    <property type="entry name" value="Acyl-CoA_dh_N"/>
    <property type="match status" value="1"/>
</dbReference>
<comment type="cofactor">
    <cofactor evidence="1 5">
        <name>FAD</name>
        <dbReference type="ChEBI" id="CHEBI:57692"/>
    </cofactor>
</comment>
<evidence type="ECO:0000259" key="8">
    <source>
        <dbReference type="Pfam" id="PF02771"/>
    </source>
</evidence>
<dbReference type="Gene3D" id="1.10.540.10">
    <property type="entry name" value="Acyl-CoA dehydrogenase/oxidase, N-terminal domain"/>
    <property type="match status" value="1"/>
</dbReference>
<keyword evidence="10" id="KW-1185">Reference proteome</keyword>
<accession>A0ABV7EI19</accession>
<dbReference type="PROSITE" id="PS00073">
    <property type="entry name" value="ACYL_COA_DH_2"/>
    <property type="match status" value="1"/>
</dbReference>
<keyword evidence="5 9" id="KW-0560">Oxidoreductase</keyword>
<organism evidence="9 10">
    <name type="scientific">Salinisphaera aquimarina</name>
    <dbReference type="NCBI Taxonomy" id="2094031"/>
    <lineage>
        <taxon>Bacteria</taxon>
        <taxon>Pseudomonadati</taxon>
        <taxon>Pseudomonadota</taxon>
        <taxon>Gammaproteobacteria</taxon>
        <taxon>Salinisphaerales</taxon>
        <taxon>Salinisphaeraceae</taxon>
        <taxon>Salinisphaera</taxon>
    </lineage>
</organism>